<accession>A0A1M5ZD84</accession>
<dbReference type="EMBL" id="FQXV01000017">
    <property type="protein sequence ID" value="SHI21963.1"/>
    <property type="molecule type" value="Genomic_DNA"/>
</dbReference>
<dbReference type="AlphaFoldDB" id="A0A1M5ZD84"/>
<keyword evidence="2" id="KW-1185">Reference proteome</keyword>
<name>A0A1M5ZD84_9FIRM</name>
<dbReference type="Proteomes" id="UP000183995">
    <property type="component" value="Unassembled WGS sequence"/>
</dbReference>
<protein>
    <submittedName>
        <fullName evidence="1">Uncharacterized protein</fullName>
    </submittedName>
</protein>
<evidence type="ECO:0000313" key="2">
    <source>
        <dbReference type="Proteomes" id="UP000183995"/>
    </source>
</evidence>
<reference evidence="1 2" key="1">
    <citation type="submission" date="2016-11" db="EMBL/GenBank/DDBJ databases">
        <authorList>
            <person name="Jaros S."/>
            <person name="Januszkiewicz K."/>
            <person name="Wedrychowicz H."/>
        </authorList>
    </citation>
    <scope>NUCLEOTIDE SEQUENCE [LARGE SCALE GENOMIC DNA]</scope>
    <source>
        <strain evidence="1 2">DSM 10068</strain>
    </source>
</reference>
<evidence type="ECO:0000313" key="1">
    <source>
        <dbReference type="EMBL" id="SHI21963.1"/>
    </source>
</evidence>
<gene>
    <name evidence="1" type="ORF">SAMN02745823_03525</name>
</gene>
<organism evidence="1 2">
    <name type="scientific">Sporobacter termitidis DSM 10068</name>
    <dbReference type="NCBI Taxonomy" id="1123282"/>
    <lineage>
        <taxon>Bacteria</taxon>
        <taxon>Bacillati</taxon>
        <taxon>Bacillota</taxon>
        <taxon>Clostridia</taxon>
        <taxon>Eubacteriales</taxon>
        <taxon>Oscillospiraceae</taxon>
        <taxon>Sporobacter</taxon>
    </lineage>
</organism>
<proteinExistence type="predicted"/>
<dbReference type="RefSeq" id="WP_073082182.1">
    <property type="nucleotide sequence ID" value="NZ_FQXV01000017.1"/>
</dbReference>
<sequence>MTKYIIRVIVPGGVVYEYSVKTQRLAELEVERVKKDGYRHYEGNAVIEYRWVHEVTWFRREE</sequence>